<dbReference type="SMR" id="A0A5F9DVK3"/>
<dbReference type="InParanoid" id="A0A5F9DVK3"/>
<evidence type="ECO:0000313" key="15">
    <source>
        <dbReference type="Ensembl" id="ENSOCUP00000049808.1"/>
    </source>
</evidence>
<dbReference type="InterPro" id="IPR029058">
    <property type="entry name" value="AB_hydrolase_fold"/>
</dbReference>
<evidence type="ECO:0000256" key="7">
    <source>
        <dbReference type="ARBA" id="ARBA00022989"/>
    </source>
</evidence>
<dbReference type="EMBL" id="AAGW02044168">
    <property type="status" value="NOT_ANNOTATED_CDS"/>
    <property type="molecule type" value="Genomic_DNA"/>
</dbReference>
<protein>
    <recommendedName>
        <fullName evidence="12">Protein ABHD14A</fullName>
    </recommendedName>
    <alternativeName>
        <fullName evidence="13">Alpha/beta hydrolase domain-containing protein 14A</fullName>
    </alternativeName>
</protein>
<dbReference type="STRING" id="9986.ENSOCUP00000049808"/>
<evidence type="ECO:0000256" key="3">
    <source>
        <dbReference type="ARBA" id="ARBA00022490"/>
    </source>
</evidence>
<dbReference type="Bgee" id="ENSOCUG00000032318">
    <property type="expression patterns" value="Expressed in brain and 19 other cell types or tissues"/>
</dbReference>
<evidence type="ECO:0000256" key="6">
    <source>
        <dbReference type="ARBA" id="ARBA00022968"/>
    </source>
</evidence>
<dbReference type="AlphaFoldDB" id="A0A5F9DVK3"/>
<comment type="similarity">
    <text evidence="10">Belongs to the AB hydrolase superfamily. ABHD14 family.</text>
</comment>
<keyword evidence="8" id="KW-0472">Membrane</keyword>
<dbReference type="GeneTree" id="ENSGT00940000161296"/>
<keyword evidence="9" id="KW-0325">Glycoprotein</keyword>
<keyword evidence="7" id="KW-1133">Transmembrane helix</keyword>
<evidence type="ECO:0000256" key="12">
    <source>
        <dbReference type="ARBA" id="ARBA00073591"/>
    </source>
</evidence>
<evidence type="ECO:0000256" key="8">
    <source>
        <dbReference type="ARBA" id="ARBA00023136"/>
    </source>
</evidence>
<evidence type="ECO:0000256" key="4">
    <source>
        <dbReference type="ARBA" id="ARBA00022692"/>
    </source>
</evidence>
<keyword evidence="6" id="KW-0735">Signal-anchor</keyword>
<name>A0A5F9DVK3_RABIT</name>
<keyword evidence="4" id="KW-0812">Transmembrane</keyword>
<evidence type="ECO:0000256" key="10">
    <source>
        <dbReference type="ARBA" id="ARBA00037942"/>
    </source>
</evidence>
<dbReference type="SUPFAM" id="SSF53474">
    <property type="entry name" value="alpha/beta-Hydrolases"/>
    <property type="match status" value="1"/>
</dbReference>
<comment type="function">
    <text evidence="11">Possible role in granule neuron development.</text>
</comment>
<keyword evidence="16" id="KW-1185">Reference proteome</keyword>
<evidence type="ECO:0000313" key="16">
    <source>
        <dbReference type="Proteomes" id="UP000001811"/>
    </source>
</evidence>
<dbReference type="FunFam" id="3.40.50.1820:FF:000093">
    <property type="entry name" value="protein ABHD14A isoform X1"/>
    <property type="match status" value="1"/>
</dbReference>
<proteinExistence type="inferred from homology"/>
<evidence type="ECO:0000256" key="2">
    <source>
        <dbReference type="ARBA" id="ARBA00004606"/>
    </source>
</evidence>
<dbReference type="Gene3D" id="3.40.50.1820">
    <property type="entry name" value="alpha/beta hydrolase"/>
    <property type="match status" value="1"/>
</dbReference>
<dbReference type="PANTHER" id="PTHR46197:SF1">
    <property type="entry name" value="PROTEIN ABHD14A"/>
    <property type="match status" value="1"/>
</dbReference>
<feature type="region of interest" description="Disordered" evidence="14">
    <location>
        <begin position="146"/>
        <end position="188"/>
    </location>
</feature>
<keyword evidence="5" id="KW-0378">Hydrolase</keyword>
<reference evidence="15 16" key="1">
    <citation type="journal article" date="2011" name="Nature">
        <title>A high-resolution map of human evolutionary constraint using 29 mammals.</title>
        <authorList>
            <person name="Lindblad-Toh K."/>
            <person name="Garber M."/>
            <person name="Zuk O."/>
            <person name="Lin M.F."/>
            <person name="Parker B.J."/>
            <person name="Washietl S."/>
            <person name="Kheradpour P."/>
            <person name="Ernst J."/>
            <person name="Jordan G."/>
            <person name="Mauceli E."/>
            <person name="Ward L.D."/>
            <person name="Lowe C.B."/>
            <person name="Holloway A.K."/>
            <person name="Clamp M."/>
            <person name="Gnerre S."/>
            <person name="Alfoldi J."/>
            <person name="Beal K."/>
            <person name="Chang J."/>
            <person name="Clawson H."/>
            <person name="Cuff J."/>
            <person name="Di Palma F."/>
            <person name="Fitzgerald S."/>
            <person name="Flicek P."/>
            <person name="Guttman M."/>
            <person name="Hubisz M.J."/>
            <person name="Jaffe D.B."/>
            <person name="Jungreis I."/>
            <person name="Kent W.J."/>
            <person name="Kostka D."/>
            <person name="Lara M."/>
            <person name="Martins A.L."/>
            <person name="Massingham T."/>
            <person name="Moltke I."/>
            <person name="Raney B.J."/>
            <person name="Rasmussen M.D."/>
            <person name="Robinson J."/>
            <person name="Stark A."/>
            <person name="Vilella A.J."/>
            <person name="Wen J."/>
            <person name="Xie X."/>
            <person name="Zody M.C."/>
            <person name="Baldwin J."/>
            <person name="Bloom T."/>
            <person name="Chin C.W."/>
            <person name="Heiman D."/>
            <person name="Nicol R."/>
            <person name="Nusbaum C."/>
            <person name="Young S."/>
            <person name="Wilkinson J."/>
            <person name="Worley K.C."/>
            <person name="Kovar C.L."/>
            <person name="Muzny D.M."/>
            <person name="Gibbs R.A."/>
            <person name="Cree A."/>
            <person name="Dihn H.H."/>
            <person name="Fowler G."/>
            <person name="Jhangiani S."/>
            <person name="Joshi V."/>
            <person name="Lee S."/>
            <person name="Lewis L.R."/>
            <person name="Nazareth L.V."/>
            <person name="Okwuonu G."/>
            <person name="Santibanez J."/>
            <person name="Warren W.C."/>
            <person name="Mardis E.R."/>
            <person name="Weinstock G.M."/>
            <person name="Wilson R.K."/>
            <person name="Delehaunty K."/>
            <person name="Dooling D."/>
            <person name="Fronik C."/>
            <person name="Fulton L."/>
            <person name="Fulton B."/>
            <person name="Graves T."/>
            <person name="Minx P."/>
            <person name="Sodergren E."/>
            <person name="Birney E."/>
            <person name="Margulies E.H."/>
            <person name="Herrero J."/>
            <person name="Green E.D."/>
            <person name="Haussler D."/>
            <person name="Siepel A."/>
            <person name="Goldman N."/>
            <person name="Pollard K.S."/>
            <person name="Pedersen J.S."/>
            <person name="Lander E.S."/>
            <person name="Kellis M."/>
        </authorList>
    </citation>
    <scope>NUCLEOTIDE SEQUENCE [LARGE SCALE GENOMIC DNA]</scope>
    <source>
        <strain evidence="15 16">Thorbecke inbred</strain>
    </source>
</reference>
<dbReference type="Proteomes" id="UP000001811">
    <property type="component" value="Chromosome 9"/>
</dbReference>
<reference evidence="15" key="2">
    <citation type="submission" date="2025-08" db="UniProtKB">
        <authorList>
            <consortium name="Ensembl"/>
        </authorList>
    </citation>
    <scope>IDENTIFICATION</scope>
    <source>
        <strain evidence="15">Thorbecke</strain>
    </source>
</reference>
<reference evidence="15" key="3">
    <citation type="submission" date="2025-09" db="UniProtKB">
        <authorList>
            <consortium name="Ensembl"/>
        </authorList>
    </citation>
    <scope>IDENTIFICATION</scope>
    <source>
        <strain evidence="15">Thorbecke</strain>
    </source>
</reference>
<dbReference type="Ensembl" id="ENSOCUT00000060829.1">
    <property type="protein sequence ID" value="ENSOCUP00000049808.1"/>
    <property type="gene ID" value="ENSOCUG00000032318.1"/>
</dbReference>
<evidence type="ECO:0000256" key="9">
    <source>
        <dbReference type="ARBA" id="ARBA00023180"/>
    </source>
</evidence>
<dbReference type="GO" id="GO:0016020">
    <property type="term" value="C:membrane"/>
    <property type="evidence" value="ECO:0007669"/>
    <property type="project" value="UniProtKB-SubCell"/>
</dbReference>
<feature type="compositionally biased region" description="Low complexity" evidence="14">
    <location>
        <begin position="154"/>
        <end position="172"/>
    </location>
</feature>
<evidence type="ECO:0000256" key="5">
    <source>
        <dbReference type="ARBA" id="ARBA00022801"/>
    </source>
</evidence>
<comment type="subcellular location">
    <subcellularLocation>
        <location evidence="1">Cytoplasm</location>
    </subcellularLocation>
    <subcellularLocation>
        <location evidence="2">Membrane</location>
        <topology evidence="2">Single-pass type II membrane protein</topology>
    </subcellularLocation>
</comment>
<dbReference type="GO" id="GO:0005737">
    <property type="term" value="C:cytoplasm"/>
    <property type="evidence" value="ECO:0007669"/>
    <property type="project" value="UniProtKB-SubCell"/>
</dbReference>
<accession>A0A5F9DVK3</accession>
<evidence type="ECO:0000256" key="13">
    <source>
        <dbReference type="ARBA" id="ARBA00079023"/>
    </source>
</evidence>
<dbReference type="GO" id="GO:0016787">
    <property type="term" value="F:hydrolase activity"/>
    <property type="evidence" value="ECO:0007669"/>
    <property type="project" value="UniProtKB-KW"/>
</dbReference>
<sequence>MSRLSGFPPALRPETIGKIGTAGRVRAERGLPANAAPADCAGAPRWPRWRPLATAQPAERPGPRQGPLLFRGWLRLGGAHPAAAHPGGPGECPRGGRLDGCPRRTAVAPPPCPTGCGASSTEGAGAAWKVCTCAGIGYGTDIHEPVPGSPAGPGPAAHAAAVRGAARPPRSRLLGSGDNPTSQSWLASPLAAPPSFTVRCSHSIEHTGFGSSAPSKEASTEAGRAELLERVLRDLEVKNAVLVSPSLSGRYALPFLVRGHHQLRGFVPIAPAATESYTREQFRAVKTPTLILYGELDHNLARESLRQLRHLPNHTVVKLRAAGHACYLQKPQDFHLALLAFLDRLS</sequence>
<evidence type="ECO:0000256" key="14">
    <source>
        <dbReference type="SAM" id="MobiDB-lite"/>
    </source>
</evidence>
<organism evidence="15 16">
    <name type="scientific">Oryctolagus cuniculus</name>
    <name type="common">Rabbit</name>
    <dbReference type="NCBI Taxonomy" id="9986"/>
    <lineage>
        <taxon>Eukaryota</taxon>
        <taxon>Metazoa</taxon>
        <taxon>Chordata</taxon>
        <taxon>Craniata</taxon>
        <taxon>Vertebrata</taxon>
        <taxon>Euteleostomi</taxon>
        <taxon>Mammalia</taxon>
        <taxon>Eutheria</taxon>
        <taxon>Euarchontoglires</taxon>
        <taxon>Glires</taxon>
        <taxon>Lagomorpha</taxon>
        <taxon>Leporidae</taxon>
        <taxon>Oryctolagus</taxon>
    </lineage>
</organism>
<dbReference type="PANTHER" id="PTHR46197">
    <property type="entry name" value="PROTEIN ABHD14B-LIKE"/>
    <property type="match status" value="1"/>
</dbReference>
<evidence type="ECO:0000256" key="11">
    <source>
        <dbReference type="ARBA" id="ARBA00056841"/>
    </source>
</evidence>
<evidence type="ECO:0000256" key="1">
    <source>
        <dbReference type="ARBA" id="ARBA00004496"/>
    </source>
</evidence>
<keyword evidence="3" id="KW-0963">Cytoplasm</keyword>